<keyword evidence="1" id="KW-0472">Membrane</keyword>
<feature type="transmembrane region" description="Helical" evidence="1">
    <location>
        <begin position="74"/>
        <end position="91"/>
    </location>
</feature>
<feature type="transmembrane region" description="Helical" evidence="1">
    <location>
        <begin position="42"/>
        <end position="62"/>
    </location>
</feature>
<sequence>MSSIMIAQAVGLLSVALSLLCFFQKDDLRLKSVMLIFNINHALHFFLLGASTSAFCCLFSACRTATSIKVKSRLVACGFILVTISVGAFIAQQWTDMIAIVGACCGTYALFCLDGIKMRLCLFAGSCFWLTNNIIVGSIGGMILESAVIVMNLTTMYRLYRDCGSLKLALA</sequence>
<keyword evidence="3" id="KW-1185">Reference proteome</keyword>
<evidence type="ECO:0000313" key="2">
    <source>
        <dbReference type="EMBL" id="WAJ69631.1"/>
    </source>
</evidence>
<dbReference type="InterPro" id="IPR026267">
    <property type="entry name" value="YgjV"/>
</dbReference>
<protein>
    <submittedName>
        <fullName evidence="2">YgjV family protein</fullName>
    </submittedName>
</protein>
<organism evidence="2 3">
    <name type="scientific">Catenovulum adriaticum</name>
    <dbReference type="NCBI Taxonomy" id="2984846"/>
    <lineage>
        <taxon>Bacteria</taxon>
        <taxon>Pseudomonadati</taxon>
        <taxon>Pseudomonadota</taxon>
        <taxon>Gammaproteobacteria</taxon>
        <taxon>Alteromonadales</taxon>
        <taxon>Alteromonadaceae</taxon>
        <taxon>Catenovulum</taxon>
    </lineage>
</organism>
<feature type="transmembrane region" description="Helical" evidence="1">
    <location>
        <begin position="128"/>
        <end position="151"/>
    </location>
</feature>
<dbReference type="Pfam" id="PF10688">
    <property type="entry name" value="Imp-YgjV"/>
    <property type="match status" value="1"/>
</dbReference>
<gene>
    <name evidence="2" type="ORF">OLW01_10730</name>
</gene>
<accession>A0ABY7ALT1</accession>
<keyword evidence="1" id="KW-0812">Transmembrane</keyword>
<dbReference type="PIRSF" id="PIRSF011443">
    <property type="entry name" value="YgjV"/>
    <property type="match status" value="1"/>
</dbReference>
<proteinExistence type="predicted"/>
<name>A0ABY7ALT1_9ALTE</name>
<reference evidence="2" key="1">
    <citation type="submission" date="2022-10" db="EMBL/GenBank/DDBJ databases">
        <title>Catenovulum adriacola sp. nov. isolated in the Harbour of Susak.</title>
        <authorList>
            <person name="Schoch T."/>
            <person name="Reich S.J."/>
            <person name="Stoeferle S."/>
            <person name="Flaiz M."/>
            <person name="Kazda M."/>
            <person name="Riedel C.U."/>
            <person name="Duerre P."/>
        </authorList>
    </citation>
    <scope>NUCLEOTIDE SEQUENCE</scope>
    <source>
        <strain evidence="2">TS8</strain>
    </source>
</reference>
<dbReference type="InterPro" id="IPR019629">
    <property type="entry name" value="Uncharacterised_HI1736/YgjV"/>
</dbReference>
<dbReference type="RefSeq" id="WP_268073915.1">
    <property type="nucleotide sequence ID" value="NZ_CP109965.1"/>
</dbReference>
<evidence type="ECO:0000313" key="3">
    <source>
        <dbReference type="Proteomes" id="UP001163726"/>
    </source>
</evidence>
<dbReference type="EMBL" id="CP109965">
    <property type="protein sequence ID" value="WAJ69631.1"/>
    <property type="molecule type" value="Genomic_DNA"/>
</dbReference>
<keyword evidence="1" id="KW-1133">Transmembrane helix</keyword>
<dbReference type="Proteomes" id="UP001163726">
    <property type="component" value="Chromosome"/>
</dbReference>
<evidence type="ECO:0000256" key="1">
    <source>
        <dbReference type="SAM" id="Phobius"/>
    </source>
</evidence>
<feature type="transmembrane region" description="Helical" evidence="1">
    <location>
        <begin position="97"/>
        <end position="116"/>
    </location>
</feature>